<keyword evidence="3" id="KW-1185">Reference proteome</keyword>
<dbReference type="OrthoDB" id="9819978at2759"/>
<evidence type="ECO:0000259" key="1">
    <source>
        <dbReference type="PROSITE" id="PS50805"/>
    </source>
</evidence>
<dbReference type="InterPro" id="IPR001909">
    <property type="entry name" value="KRAB"/>
</dbReference>
<feature type="non-terminal residue" evidence="2">
    <location>
        <position position="1"/>
    </location>
</feature>
<sequence length="151" mass="17613">YCIAKPEVIFKIEQGEEPWILEEAFPSQCYPEDWKVDDLIESSQENQDEQFWQLAFTTNKTLNVDSSDRVRKTFNLGSEPVPSRNFPCNICDSCEMSLKNISGLVISRKSYSRKKLNEFNVYEKFLLDIRHEKTPTSGKSYKNSKKRNVLS</sequence>
<gene>
    <name evidence="2" type="ORF">J0S82_002131</name>
</gene>
<name>A0A8J6DN85_GALPY</name>
<organism evidence="2 3">
    <name type="scientific">Galemys pyrenaicus</name>
    <name type="common">Iberian desman</name>
    <name type="synonym">Pyrenean desman</name>
    <dbReference type="NCBI Taxonomy" id="202257"/>
    <lineage>
        <taxon>Eukaryota</taxon>
        <taxon>Metazoa</taxon>
        <taxon>Chordata</taxon>
        <taxon>Craniata</taxon>
        <taxon>Vertebrata</taxon>
        <taxon>Euteleostomi</taxon>
        <taxon>Mammalia</taxon>
        <taxon>Eutheria</taxon>
        <taxon>Laurasiatheria</taxon>
        <taxon>Eulipotyphla</taxon>
        <taxon>Talpidae</taxon>
        <taxon>Galemys</taxon>
    </lineage>
</organism>
<accession>A0A8J6DN85</accession>
<feature type="domain" description="KRAB" evidence="1">
    <location>
        <begin position="1"/>
        <end position="31"/>
    </location>
</feature>
<evidence type="ECO:0000313" key="2">
    <source>
        <dbReference type="EMBL" id="KAG8514494.1"/>
    </source>
</evidence>
<proteinExistence type="predicted"/>
<dbReference type="Proteomes" id="UP000700334">
    <property type="component" value="Unassembled WGS sequence"/>
</dbReference>
<feature type="non-terminal residue" evidence="2">
    <location>
        <position position="151"/>
    </location>
</feature>
<comment type="caution">
    <text evidence="2">The sequence shown here is derived from an EMBL/GenBank/DDBJ whole genome shotgun (WGS) entry which is preliminary data.</text>
</comment>
<dbReference type="GO" id="GO:0006355">
    <property type="term" value="P:regulation of DNA-templated transcription"/>
    <property type="evidence" value="ECO:0007669"/>
    <property type="project" value="InterPro"/>
</dbReference>
<protein>
    <submittedName>
        <fullName evidence="2">Zinc finger protein 248</fullName>
    </submittedName>
</protein>
<dbReference type="EMBL" id="JAGFMF010011741">
    <property type="protein sequence ID" value="KAG8514494.1"/>
    <property type="molecule type" value="Genomic_DNA"/>
</dbReference>
<evidence type="ECO:0000313" key="3">
    <source>
        <dbReference type="Proteomes" id="UP000700334"/>
    </source>
</evidence>
<dbReference type="AlphaFoldDB" id="A0A8J6DN85"/>
<dbReference type="PROSITE" id="PS50805">
    <property type="entry name" value="KRAB"/>
    <property type="match status" value="1"/>
</dbReference>
<reference evidence="2" key="1">
    <citation type="journal article" date="2021" name="Evol. Appl.">
        <title>The genome of the Pyrenean desman and the effects of bottlenecks and inbreeding on the genomic landscape of an endangered species.</title>
        <authorList>
            <person name="Escoda L."/>
            <person name="Castresana J."/>
        </authorList>
    </citation>
    <scope>NUCLEOTIDE SEQUENCE</scope>
    <source>
        <strain evidence="2">IBE-C5619</strain>
    </source>
</reference>